<dbReference type="RefSeq" id="WP_336405465.1">
    <property type="nucleotide sequence ID" value="NZ_JBAPLU010000019.1"/>
</dbReference>
<reference evidence="1 2" key="1">
    <citation type="submission" date="2024-03" db="EMBL/GenBank/DDBJ databases">
        <title>Draft genome sequence of Klenkia sp. LSe6-5.</title>
        <authorList>
            <person name="Duangmal K."/>
            <person name="Chantavorakit T."/>
        </authorList>
    </citation>
    <scope>NUCLEOTIDE SEQUENCE [LARGE SCALE GENOMIC DNA]</scope>
    <source>
        <strain evidence="1 2">LSe6-5</strain>
    </source>
</reference>
<proteinExistence type="predicted"/>
<dbReference type="InterPro" id="IPR025358">
    <property type="entry name" value="DUF4262"/>
</dbReference>
<dbReference type="Pfam" id="PF14081">
    <property type="entry name" value="DUF4262"/>
    <property type="match status" value="1"/>
</dbReference>
<protein>
    <submittedName>
        <fullName evidence="1">DUF4262 domain-containing protein</fullName>
    </submittedName>
</protein>
<evidence type="ECO:0000313" key="2">
    <source>
        <dbReference type="Proteomes" id="UP001361570"/>
    </source>
</evidence>
<dbReference type="Proteomes" id="UP001361570">
    <property type="component" value="Unassembled WGS sequence"/>
</dbReference>
<sequence length="158" mass="17535">MTTAQENAWLDQEESYLAQVLRAHRWAVQYVAAGEEPDEPPFGYTIGMHGMVHPELVVVGLGSVESHALLQRVATMVVAGRDLVPGEQLSLPERDVTVEQLPNPGEVVLGANRLYRRPEVLSVEAFQLTWAHDGAYPWDPHYPCDPAACQPRPGTWRA</sequence>
<comment type="caution">
    <text evidence="1">The sequence shown here is derived from an EMBL/GenBank/DDBJ whole genome shotgun (WGS) entry which is preliminary data.</text>
</comment>
<name>A0ABU8DXB4_9ACTN</name>
<keyword evidence="2" id="KW-1185">Reference proteome</keyword>
<dbReference type="EMBL" id="JBAPLU010000019">
    <property type="protein sequence ID" value="MEI4273345.1"/>
    <property type="molecule type" value="Genomic_DNA"/>
</dbReference>
<accession>A0ABU8DXB4</accession>
<organism evidence="1 2">
    <name type="scientific">Klenkia sesuvii</name>
    <dbReference type="NCBI Taxonomy" id="3103137"/>
    <lineage>
        <taxon>Bacteria</taxon>
        <taxon>Bacillati</taxon>
        <taxon>Actinomycetota</taxon>
        <taxon>Actinomycetes</taxon>
        <taxon>Geodermatophilales</taxon>
        <taxon>Geodermatophilaceae</taxon>
        <taxon>Klenkia</taxon>
    </lineage>
</organism>
<gene>
    <name evidence="1" type="ORF">TEK04_16615</name>
</gene>
<evidence type="ECO:0000313" key="1">
    <source>
        <dbReference type="EMBL" id="MEI4273345.1"/>
    </source>
</evidence>